<accession>A0A8C3MTY6</accession>
<organism evidence="13 14">
    <name type="scientific">Geospiza parvula</name>
    <name type="common">Small tree-finch</name>
    <name type="synonym">Camarhynchus parvulus</name>
    <dbReference type="NCBI Taxonomy" id="87175"/>
    <lineage>
        <taxon>Eukaryota</taxon>
        <taxon>Metazoa</taxon>
        <taxon>Chordata</taxon>
        <taxon>Craniata</taxon>
        <taxon>Vertebrata</taxon>
        <taxon>Euteleostomi</taxon>
        <taxon>Archelosauria</taxon>
        <taxon>Archosauria</taxon>
        <taxon>Dinosauria</taxon>
        <taxon>Saurischia</taxon>
        <taxon>Theropoda</taxon>
        <taxon>Coelurosauria</taxon>
        <taxon>Aves</taxon>
        <taxon>Neognathae</taxon>
        <taxon>Neoaves</taxon>
        <taxon>Telluraves</taxon>
        <taxon>Australaves</taxon>
        <taxon>Passeriformes</taxon>
        <taxon>Thraupidae</taxon>
        <taxon>Camarhynchus</taxon>
    </lineage>
</organism>
<reference evidence="13" key="1">
    <citation type="submission" date="2025-08" db="UniProtKB">
        <authorList>
            <consortium name="Ensembl"/>
        </authorList>
    </citation>
    <scope>IDENTIFICATION</scope>
</reference>
<evidence type="ECO:0000256" key="7">
    <source>
        <dbReference type="ARBA" id="ARBA00023170"/>
    </source>
</evidence>
<feature type="transmembrane region" description="Helical" evidence="12">
    <location>
        <begin position="146"/>
        <end position="165"/>
    </location>
</feature>
<name>A0A8C3MTY6_GEOPR</name>
<evidence type="ECO:0000256" key="9">
    <source>
        <dbReference type="ARBA" id="ARBA00061394"/>
    </source>
</evidence>
<dbReference type="PANTHER" id="PTHR11334">
    <property type="entry name" value="MAS-RELATED G-PROTEIN COUPLED RECEPTOR"/>
    <property type="match status" value="1"/>
</dbReference>
<evidence type="ECO:0000256" key="3">
    <source>
        <dbReference type="ARBA" id="ARBA00022692"/>
    </source>
</evidence>
<dbReference type="FunFam" id="1.20.1070.10:FF:000193">
    <property type="entry name" value="Mas-related G-protein coupled receptor member E"/>
    <property type="match status" value="1"/>
</dbReference>
<comment type="subcellular location">
    <subcellularLocation>
        <location evidence="1">Cell membrane</location>
        <topology evidence="1">Multi-pass membrane protein</topology>
    </subcellularLocation>
</comment>
<evidence type="ECO:0000256" key="12">
    <source>
        <dbReference type="SAM" id="Phobius"/>
    </source>
</evidence>
<dbReference type="PRINTS" id="PR02108">
    <property type="entry name" value="MRGPCRFAMILY"/>
</dbReference>
<feature type="transmembrane region" description="Helical" evidence="12">
    <location>
        <begin position="209"/>
        <end position="228"/>
    </location>
</feature>
<evidence type="ECO:0000256" key="8">
    <source>
        <dbReference type="ARBA" id="ARBA00023224"/>
    </source>
</evidence>
<feature type="transmembrane region" description="Helical" evidence="12">
    <location>
        <begin position="177"/>
        <end position="197"/>
    </location>
</feature>
<evidence type="ECO:0000256" key="2">
    <source>
        <dbReference type="ARBA" id="ARBA00022475"/>
    </source>
</evidence>
<evidence type="ECO:0000313" key="14">
    <source>
        <dbReference type="Proteomes" id="UP000694382"/>
    </source>
</evidence>
<feature type="transmembrane region" description="Helical" evidence="12">
    <location>
        <begin position="254"/>
        <end position="278"/>
    </location>
</feature>
<feature type="transmembrane region" description="Helical" evidence="12">
    <location>
        <begin position="290"/>
        <end position="315"/>
    </location>
</feature>
<dbReference type="GO" id="GO:0004930">
    <property type="term" value="F:G protein-coupled receptor activity"/>
    <property type="evidence" value="ECO:0007669"/>
    <property type="project" value="UniProtKB-KW"/>
</dbReference>
<dbReference type="InterPro" id="IPR000276">
    <property type="entry name" value="GPCR_Rhodpsn"/>
</dbReference>
<evidence type="ECO:0000256" key="10">
    <source>
        <dbReference type="RuleBase" id="RU000688"/>
    </source>
</evidence>
<feature type="compositionally biased region" description="Low complexity" evidence="11">
    <location>
        <begin position="37"/>
        <end position="46"/>
    </location>
</feature>
<accession>A0A8U8BD03</accession>
<sequence length="424" mass="46142">MFAFLPSPPSSPAAAALFLPPSPGDPRALPSSPLPPSALCLPSASPGEHPNPFPPHNFHCPPPLHISLLSTVPFPLQGAAEEWCGLLLDSPSTDCPSTLTTARGHIPLPAQRPSMEVTTVSSSSASPTEGDDLCDIDVTHGAIDSVTLLLCLCGLAGNGAVLCLLQRNPTTCYIINLAFANFSFLHFAVLSTLLYLLEELSCSTVVPLVFMRALFPLLLFSYNLGLYLQTAISMDRCTSILCPLWYRCHRPQRLSWVVCALLWALSIAVIVTMTALCLSREHDHCQVSLITMYALNLFLFAPAMIISSTILLIKVKPCSQQQQPKRLDIVIFLIVLFCLLFAVPLSLSNFLQQLGYTIVSSQVVFLLACIHSSINPFIYFLAGRCRRPCSGGSLRLSLQRVFEEPEENTAHSDDPAMDTAFPTC</sequence>
<comment type="similarity">
    <text evidence="9">Belongs to the G-protein coupled receptor 1 family. Mas subfamily.</text>
</comment>
<evidence type="ECO:0000313" key="13">
    <source>
        <dbReference type="Ensembl" id="ENSCPVP00000011221.2"/>
    </source>
</evidence>
<evidence type="ECO:0000256" key="11">
    <source>
        <dbReference type="SAM" id="MobiDB-lite"/>
    </source>
</evidence>
<dbReference type="Ensembl" id="ENSCPVT00000011709.2">
    <property type="protein sequence ID" value="ENSCPVP00000011221.2"/>
    <property type="gene ID" value="ENSCPVG00000008216.2"/>
</dbReference>
<protein>
    <submittedName>
        <fullName evidence="13">Uncharacterized protein</fullName>
    </submittedName>
</protein>
<feature type="transmembrane region" description="Helical" evidence="12">
    <location>
        <begin position="359"/>
        <end position="382"/>
    </location>
</feature>
<keyword evidence="8 10" id="KW-0807">Transducer</keyword>
<dbReference type="Gene3D" id="1.20.1070.10">
    <property type="entry name" value="Rhodopsin 7-helix transmembrane proteins"/>
    <property type="match status" value="1"/>
</dbReference>
<evidence type="ECO:0000256" key="6">
    <source>
        <dbReference type="ARBA" id="ARBA00023136"/>
    </source>
</evidence>
<dbReference type="InterPro" id="IPR017452">
    <property type="entry name" value="GPCR_Rhodpsn_7TM"/>
</dbReference>
<reference evidence="13" key="2">
    <citation type="submission" date="2025-09" db="UniProtKB">
        <authorList>
            <consortium name="Ensembl"/>
        </authorList>
    </citation>
    <scope>IDENTIFICATION</scope>
</reference>
<dbReference type="AlphaFoldDB" id="A0A8C3MTY6"/>
<dbReference type="PROSITE" id="PS50262">
    <property type="entry name" value="G_PROTEIN_RECEP_F1_2"/>
    <property type="match status" value="1"/>
</dbReference>
<keyword evidence="2" id="KW-1003">Cell membrane</keyword>
<keyword evidence="3 10" id="KW-0812">Transmembrane</keyword>
<keyword evidence="4 12" id="KW-1133">Transmembrane helix</keyword>
<dbReference type="SUPFAM" id="SSF81321">
    <property type="entry name" value="Family A G protein-coupled receptor-like"/>
    <property type="match status" value="1"/>
</dbReference>
<keyword evidence="5 10" id="KW-0297">G-protein coupled receptor</keyword>
<dbReference type="PANTHER" id="PTHR11334:SF68">
    <property type="entry name" value="G-PROTEIN COUPLED RECEPTORS FAMILY 1 PROFILE DOMAIN-CONTAINING PROTEIN-RELATED"/>
    <property type="match status" value="1"/>
</dbReference>
<dbReference type="PROSITE" id="PS00237">
    <property type="entry name" value="G_PROTEIN_RECEP_F1_1"/>
    <property type="match status" value="1"/>
</dbReference>
<evidence type="ECO:0000256" key="5">
    <source>
        <dbReference type="ARBA" id="ARBA00023040"/>
    </source>
</evidence>
<keyword evidence="14" id="KW-1185">Reference proteome</keyword>
<keyword evidence="6 12" id="KW-0472">Membrane</keyword>
<feature type="region of interest" description="Disordered" evidence="11">
    <location>
        <begin position="24"/>
        <end position="46"/>
    </location>
</feature>
<dbReference type="Pfam" id="PF00001">
    <property type="entry name" value="7tm_1"/>
    <property type="match status" value="1"/>
</dbReference>
<evidence type="ECO:0000256" key="4">
    <source>
        <dbReference type="ARBA" id="ARBA00022989"/>
    </source>
</evidence>
<evidence type="ECO:0000256" key="1">
    <source>
        <dbReference type="ARBA" id="ARBA00004651"/>
    </source>
</evidence>
<proteinExistence type="inferred from homology"/>
<dbReference type="PRINTS" id="PR00237">
    <property type="entry name" value="GPCRRHODOPSN"/>
</dbReference>
<dbReference type="GO" id="GO:0005886">
    <property type="term" value="C:plasma membrane"/>
    <property type="evidence" value="ECO:0007669"/>
    <property type="project" value="UniProtKB-SubCell"/>
</dbReference>
<feature type="region of interest" description="Disordered" evidence="11">
    <location>
        <begin position="405"/>
        <end position="424"/>
    </location>
</feature>
<dbReference type="Proteomes" id="UP000694382">
    <property type="component" value="Unassembled WGS sequence"/>
</dbReference>
<feature type="transmembrane region" description="Helical" evidence="12">
    <location>
        <begin position="327"/>
        <end position="347"/>
    </location>
</feature>
<keyword evidence="7 10" id="KW-0675">Receptor</keyword>
<dbReference type="InterPro" id="IPR026234">
    <property type="entry name" value="MRGPCRFAMILY"/>
</dbReference>